<dbReference type="Gene3D" id="3.40.50.150">
    <property type="entry name" value="Vaccinia Virus protein VP39"/>
    <property type="match status" value="1"/>
</dbReference>
<dbReference type="PANTHER" id="PTHR43591">
    <property type="entry name" value="METHYLTRANSFERASE"/>
    <property type="match status" value="1"/>
</dbReference>
<evidence type="ECO:0000259" key="1">
    <source>
        <dbReference type="Pfam" id="PF08241"/>
    </source>
</evidence>
<dbReference type="GO" id="GO:0008757">
    <property type="term" value="F:S-adenosylmethionine-dependent methyltransferase activity"/>
    <property type="evidence" value="ECO:0007669"/>
    <property type="project" value="InterPro"/>
</dbReference>
<name>A0A7D4BF07_9BACT</name>
<organism evidence="2 3">
    <name type="scientific">Tenuifilum thalassicum</name>
    <dbReference type="NCBI Taxonomy" id="2590900"/>
    <lineage>
        <taxon>Bacteria</taxon>
        <taxon>Pseudomonadati</taxon>
        <taxon>Bacteroidota</taxon>
        <taxon>Bacteroidia</taxon>
        <taxon>Bacteroidales</taxon>
        <taxon>Tenuifilaceae</taxon>
        <taxon>Tenuifilum</taxon>
    </lineage>
</organism>
<evidence type="ECO:0000313" key="3">
    <source>
        <dbReference type="Proteomes" id="UP000500961"/>
    </source>
</evidence>
<keyword evidence="3" id="KW-1185">Reference proteome</keyword>
<dbReference type="CDD" id="cd02440">
    <property type="entry name" value="AdoMet_MTases"/>
    <property type="match status" value="1"/>
</dbReference>
<proteinExistence type="predicted"/>
<dbReference type="KEGG" id="ttz:FHG85_08520"/>
<feature type="domain" description="Methyltransferase type 11" evidence="1">
    <location>
        <begin position="125"/>
        <end position="172"/>
    </location>
</feature>
<sequence length="255" mass="30296">MSRLVSFITRFIPRHYLQHVASFFMKILGLFYRGKKFQDPIDGVKYRKLLPYGRLTVRKNALAPNSMSLERHRLIWLYLKRKTDFFTSQKKVLHIAPEYCFLKPFRRLRNIEYVTADLISPWADVKLDVQSMPFAENSFDLVLCNHVLEHVDDDKKAMAEILRVLRPGGFAILQVPMDLSMEQTLENPEYNTPELREKYYQQRDHLRLYGRDYAQRLASVGFDVLEDDFVLQLPSHEVEYYALPKEEILYIARKK</sequence>
<dbReference type="EMBL" id="CP041345">
    <property type="protein sequence ID" value="QKG81243.1"/>
    <property type="molecule type" value="Genomic_DNA"/>
</dbReference>
<dbReference type="GO" id="GO:0032259">
    <property type="term" value="P:methylation"/>
    <property type="evidence" value="ECO:0007669"/>
    <property type="project" value="UniProtKB-KW"/>
</dbReference>
<dbReference type="SUPFAM" id="SSF53335">
    <property type="entry name" value="S-adenosyl-L-methionine-dependent methyltransferases"/>
    <property type="match status" value="1"/>
</dbReference>
<keyword evidence="2" id="KW-0489">Methyltransferase</keyword>
<accession>A0A7D4BF07</accession>
<keyword evidence="2" id="KW-0808">Transferase</keyword>
<gene>
    <name evidence="2" type="ORF">FHG85_08520</name>
</gene>
<dbReference type="InterPro" id="IPR013216">
    <property type="entry name" value="Methyltransf_11"/>
</dbReference>
<reference evidence="2 3" key="1">
    <citation type="submission" date="2019-07" db="EMBL/GenBank/DDBJ databases">
        <title>Thalassofilum flectens gen. nov., sp. nov., a novel moderate thermophilic anaerobe from a shallow sea hot spring in Kunashir Island (Russia), representing a new family in the order Bacteroidales, and proposal of Thalassofilacea fam. nov.</title>
        <authorList>
            <person name="Kochetkova T.V."/>
            <person name="Podosokorskaya O.A."/>
            <person name="Novikov A."/>
            <person name="Elcheninov A.G."/>
            <person name="Toshchakov S.V."/>
            <person name="Kublanov I.V."/>
        </authorList>
    </citation>
    <scope>NUCLEOTIDE SEQUENCE [LARGE SCALE GENOMIC DNA]</scope>
    <source>
        <strain evidence="2 3">38-H</strain>
    </source>
</reference>
<dbReference type="Pfam" id="PF08241">
    <property type="entry name" value="Methyltransf_11"/>
    <property type="match status" value="1"/>
</dbReference>
<dbReference type="Proteomes" id="UP000500961">
    <property type="component" value="Chromosome"/>
</dbReference>
<dbReference type="InterPro" id="IPR029063">
    <property type="entry name" value="SAM-dependent_MTases_sf"/>
</dbReference>
<dbReference type="AlphaFoldDB" id="A0A7D4BF07"/>
<dbReference type="PANTHER" id="PTHR43591:SF24">
    <property type="entry name" value="2-METHOXY-6-POLYPRENYL-1,4-BENZOQUINOL METHYLASE, MITOCHONDRIAL"/>
    <property type="match status" value="1"/>
</dbReference>
<evidence type="ECO:0000313" key="2">
    <source>
        <dbReference type="EMBL" id="QKG81243.1"/>
    </source>
</evidence>
<protein>
    <submittedName>
        <fullName evidence="2">Class I SAM-dependent methyltransferase</fullName>
    </submittedName>
</protein>